<dbReference type="EC" id="3.6.1.31" evidence="15"/>
<keyword evidence="11 15" id="KW-0378">Hydrolase</keyword>
<dbReference type="EC" id="3.5.4.19" evidence="15"/>
<evidence type="ECO:0000256" key="5">
    <source>
        <dbReference type="ARBA" id="ARBA00005204"/>
    </source>
</evidence>
<dbReference type="Pfam" id="PF01503">
    <property type="entry name" value="PRA-PH"/>
    <property type="match status" value="1"/>
</dbReference>
<dbReference type="GO" id="GO:0004635">
    <property type="term" value="F:phosphoribosyl-AMP cyclohydrolase activity"/>
    <property type="evidence" value="ECO:0007669"/>
    <property type="project" value="UniProtKB-UniRule"/>
</dbReference>
<dbReference type="HAMAP" id="MF_01019">
    <property type="entry name" value="HisIE"/>
    <property type="match status" value="1"/>
</dbReference>
<evidence type="ECO:0000256" key="10">
    <source>
        <dbReference type="ARBA" id="ARBA00022741"/>
    </source>
</evidence>
<dbReference type="GO" id="GO:0004636">
    <property type="term" value="F:phosphoribosyl-ATP diphosphatase activity"/>
    <property type="evidence" value="ECO:0007669"/>
    <property type="project" value="UniProtKB-UniRule"/>
</dbReference>
<dbReference type="PANTHER" id="PTHR42945:SF9">
    <property type="entry name" value="HISTIDINE BIOSYNTHESIS BIFUNCTIONAL PROTEIN HISIE"/>
    <property type="match status" value="1"/>
</dbReference>
<feature type="region of interest" description="Phosphoribosyl-AMP cyclohydrolase" evidence="15">
    <location>
        <begin position="1"/>
        <end position="128"/>
    </location>
</feature>
<evidence type="ECO:0000256" key="9">
    <source>
        <dbReference type="ARBA" id="ARBA00022605"/>
    </source>
</evidence>
<dbReference type="PANTHER" id="PTHR42945">
    <property type="entry name" value="HISTIDINE BIOSYNTHESIS BIFUNCTIONAL PROTEIN"/>
    <property type="match status" value="1"/>
</dbReference>
<dbReference type="Gene3D" id="3.10.20.810">
    <property type="entry name" value="Phosphoribosyl-AMP cyclohydrolase"/>
    <property type="match status" value="1"/>
</dbReference>
<dbReference type="GO" id="GO:0000105">
    <property type="term" value="P:L-histidine biosynthetic process"/>
    <property type="evidence" value="ECO:0007669"/>
    <property type="project" value="UniProtKB-UniRule"/>
</dbReference>
<keyword evidence="9 15" id="KW-0028">Amino-acid biosynthesis</keyword>
<feature type="domain" description="Phosphoribosyl-AMP cyclohydrolase" evidence="16">
    <location>
        <begin position="28"/>
        <end position="101"/>
    </location>
</feature>
<evidence type="ECO:0000256" key="3">
    <source>
        <dbReference type="ARBA" id="ARBA00004496"/>
    </source>
</evidence>
<keyword evidence="13 15" id="KW-0368">Histidine biosynthesis</keyword>
<keyword evidence="18" id="KW-1185">Reference proteome</keyword>
<protein>
    <recommendedName>
        <fullName evidence="15">Histidine biosynthesis bifunctional protein HisIE</fullName>
    </recommendedName>
    <domain>
        <recommendedName>
            <fullName evidence="15">Phosphoribosyl-AMP cyclohydrolase</fullName>
            <shortName evidence="15">PRA-CH</shortName>
            <ecNumber evidence="15">3.5.4.19</ecNumber>
        </recommendedName>
    </domain>
    <domain>
        <recommendedName>
            <fullName evidence="15">Phosphoribosyl-ATP pyrophosphatase</fullName>
            <shortName evidence="15">PRA-PH</shortName>
            <ecNumber evidence="15">3.6.1.31</ecNumber>
        </recommendedName>
    </domain>
</protein>
<dbReference type="HAMAP" id="MF_01021">
    <property type="entry name" value="HisI"/>
    <property type="match status" value="1"/>
</dbReference>
<evidence type="ECO:0000256" key="7">
    <source>
        <dbReference type="ARBA" id="ARBA00008299"/>
    </source>
</evidence>
<evidence type="ECO:0000256" key="1">
    <source>
        <dbReference type="ARBA" id="ARBA00000024"/>
    </source>
</evidence>
<dbReference type="GO" id="GO:0005737">
    <property type="term" value="C:cytoplasm"/>
    <property type="evidence" value="ECO:0007669"/>
    <property type="project" value="UniProtKB-SubCell"/>
</dbReference>
<name>A0A8J8SH75_9FIRM</name>
<dbReference type="Pfam" id="PF01502">
    <property type="entry name" value="PRA-CH"/>
    <property type="match status" value="1"/>
</dbReference>
<keyword evidence="10 15" id="KW-0547">Nucleotide-binding</keyword>
<organism evidence="17 18">
    <name type="scientific">Vallitalea pronyensis</name>
    <dbReference type="NCBI Taxonomy" id="1348613"/>
    <lineage>
        <taxon>Bacteria</taxon>
        <taxon>Bacillati</taxon>
        <taxon>Bacillota</taxon>
        <taxon>Clostridia</taxon>
        <taxon>Lachnospirales</taxon>
        <taxon>Vallitaleaceae</taxon>
        <taxon>Vallitalea</taxon>
    </lineage>
</organism>
<evidence type="ECO:0000256" key="12">
    <source>
        <dbReference type="ARBA" id="ARBA00022840"/>
    </source>
</evidence>
<dbReference type="UniPathway" id="UPA00031">
    <property type="reaction ID" value="UER00007"/>
</dbReference>
<proteinExistence type="inferred from homology"/>
<dbReference type="Gene3D" id="1.10.287.1080">
    <property type="entry name" value="MazG-like"/>
    <property type="match status" value="1"/>
</dbReference>
<dbReference type="GO" id="GO:0005524">
    <property type="term" value="F:ATP binding"/>
    <property type="evidence" value="ECO:0007669"/>
    <property type="project" value="UniProtKB-KW"/>
</dbReference>
<evidence type="ECO:0000313" key="18">
    <source>
        <dbReference type="Proteomes" id="UP000683246"/>
    </source>
</evidence>
<evidence type="ECO:0000256" key="15">
    <source>
        <dbReference type="HAMAP-Rule" id="MF_01019"/>
    </source>
</evidence>
<dbReference type="FunFam" id="3.10.20.810:FF:000001">
    <property type="entry name" value="Histidine biosynthesis bifunctional protein HisIE"/>
    <property type="match status" value="1"/>
</dbReference>
<evidence type="ECO:0000256" key="8">
    <source>
        <dbReference type="ARBA" id="ARBA00022490"/>
    </source>
</evidence>
<accession>A0A8J8SH75</accession>
<comment type="catalytic activity">
    <reaction evidence="2 15">
        <text>1-(5-phospho-beta-D-ribosyl)-ATP + H2O = 1-(5-phospho-beta-D-ribosyl)-5'-AMP + diphosphate + H(+)</text>
        <dbReference type="Rhea" id="RHEA:22828"/>
        <dbReference type="ChEBI" id="CHEBI:15377"/>
        <dbReference type="ChEBI" id="CHEBI:15378"/>
        <dbReference type="ChEBI" id="CHEBI:33019"/>
        <dbReference type="ChEBI" id="CHEBI:59457"/>
        <dbReference type="ChEBI" id="CHEBI:73183"/>
        <dbReference type="EC" id="3.6.1.31"/>
    </reaction>
</comment>
<comment type="similarity">
    <text evidence="6 15">In the C-terminal section; belongs to the PRA-PH family.</text>
</comment>
<evidence type="ECO:0000256" key="2">
    <source>
        <dbReference type="ARBA" id="ARBA00001460"/>
    </source>
</evidence>
<dbReference type="InterPro" id="IPR002496">
    <property type="entry name" value="PRib_AMP_CycHydrolase_dom"/>
</dbReference>
<comment type="catalytic activity">
    <reaction evidence="1 15">
        <text>1-(5-phospho-beta-D-ribosyl)-5'-AMP + H2O = 1-(5-phospho-beta-D-ribosyl)-5-[(5-phospho-beta-D-ribosylamino)methylideneamino]imidazole-4-carboxamide</text>
        <dbReference type="Rhea" id="RHEA:20049"/>
        <dbReference type="ChEBI" id="CHEBI:15377"/>
        <dbReference type="ChEBI" id="CHEBI:58435"/>
        <dbReference type="ChEBI" id="CHEBI:59457"/>
        <dbReference type="EC" id="3.5.4.19"/>
    </reaction>
</comment>
<keyword evidence="14 15" id="KW-0511">Multifunctional enzyme</keyword>
<dbReference type="Proteomes" id="UP000683246">
    <property type="component" value="Chromosome"/>
</dbReference>
<dbReference type="RefSeq" id="WP_212693986.1">
    <property type="nucleotide sequence ID" value="NZ_CP058649.1"/>
</dbReference>
<dbReference type="InterPro" id="IPR021130">
    <property type="entry name" value="PRib-ATP_PPHydrolase-like"/>
</dbReference>
<evidence type="ECO:0000259" key="16">
    <source>
        <dbReference type="Pfam" id="PF01502"/>
    </source>
</evidence>
<dbReference type="NCBIfam" id="NF002747">
    <property type="entry name" value="PRK02759.1"/>
    <property type="match status" value="1"/>
</dbReference>
<dbReference type="SUPFAM" id="SSF141734">
    <property type="entry name" value="HisI-like"/>
    <property type="match status" value="1"/>
</dbReference>
<dbReference type="InterPro" id="IPR026660">
    <property type="entry name" value="PRA-CH"/>
</dbReference>
<evidence type="ECO:0000313" key="17">
    <source>
        <dbReference type="EMBL" id="QUI23306.1"/>
    </source>
</evidence>
<evidence type="ECO:0000256" key="13">
    <source>
        <dbReference type="ARBA" id="ARBA00023102"/>
    </source>
</evidence>
<dbReference type="InterPro" id="IPR008179">
    <property type="entry name" value="HisE"/>
</dbReference>
<evidence type="ECO:0000256" key="4">
    <source>
        <dbReference type="ARBA" id="ARBA00005169"/>
    </source>
</evidence>
<evidence type="ECO:0000256" key="6">
    <source>
        <dbReference type="ARBA" id="ARBA00007731"/>
    </source>
</evidence>
<reference evidence="17" key="1">
    <citation type="submission" date="2020-07" db="EMBL/GenBank/DDBJ databases">
        <title>Vallitalea pronyensis genome.</title>
        <authorList>
            <person name="Postec A."/>
        </authorList>
    </citation>
    <scope>NUCLEOTIDE SEQUENCE</scope>
    <source>
        <strain evidence="17">FatNI3</strain>
    </source>
</reference>
<feature type="region of interest" description="Phosphoribosyl-ATP pyrophosphohydrolase" evidence="15">
    <location>
        <begin position="129"/>
        <end position="216"/>
    </location>
</feature>
<evidence type="ECO:0000256" key="11">
    <source>
        <dbReference type="ARBA" id="ARBA00022801"/>
    </source>
</evidence>
<gene>
    <name evidence="15" type="primary">hisI</name>
    <name evidence="15" type="synonym">hisIE</name>
    <name evidence="17" type="ORF">HZI73_13870</name>
</gene>
<keyword evidence="12 15" id="KW-0067">ATP-binding</keyword>
<comment type="pathway">
    <text evidence="5 15">Amino-acid biosynthesis; L-histidine biosynthesis; L-histidine from 5-phospho-alpha-D-ribose 1-diphosphate: step 2/9.</text>
</comment>
<keyword evidence="8 15" id="KW-0963">Cytoplasm</keyword>
<comment type="subcellular location">
    <subcellularLocation>
        <location evidence="3 15">Cytoplasm</location>
    </subcellularLocation>
</comment>
<dbReference type="EMBL" id="CP058649">
    <property type="protein sequence ID" value="QUI23306.1"/>
    <property type="molecule type" value="Genomic_DNA"/>
</dbReference>
<dbReference type="SUPFAM" id="SSF101386">
    <property type="entry name" value="all-alpha NTP pyrophosphatases"/>
    <property type="match status" value="1"/>
</dbReference>
<dbReference type="InterPro" id="IPR023019">
    <property type="entry name" value="His_synth_HisIE"/>
</dbReference>
<sequence length="216" mass="24911">MDFNNLKLNKNGLIPVVTQDIDSNEVLMVAYMNKEAFDKTLETKKVHYYSRSRQCLWLKGETSGHYQTLKHMALDCDEDTLLVKVQQEGVACHTGAYSCFYKEIDLETKNMVEMGDRTKPKSESVLSIFEEVYNIILDRKKNPKEGSYTNYLFDKGIDKILKKVGEETAEVIIGSKNEGNEEVIYEVSDLIYHLSVLMVEKDVTWDDICNELGKRR</sequence>
<evidence type="ECO:0000256" key="14">
    <source>
        <dbReference type="ARBA" id="ARBA00023268"/>
    </source>
</evidence>
<comment type="similarity">
    <text evidence="7 15">In the N-terminal section; belongs to the PRA-CH family.</text>
</comment>
<dbReference type="KEGG" id="vpy:HZI73_13870"/>
<dbReference type="CDD" id="cd11534">
    <property type="entry name" value="NTP-PPase_HisIE_like"/>
    <property type="match status" value="1"/>
</dbReference>
<dbReference type="HAMAP" id="MF_01020">
    <property type="entry name" value="HisE"/>
    <property type="match status" value="1"/>
</dbReference>
<dbReference type="NCBIfam" id="TIGR03188">
    <property type="entry name" value="histidine_hisI"/>
    <property type="match status" value="1"/>
</dbReference>
<dbReference type="InterPro" id="IPR038019">
    <property type="entry name" value="PRib_AMP_CycHydrolase_sf"/>
</dbReference>
<dbReference type="AlphaFoldDB" id="A0A8J8SH75"/>
<dbReference type="NCBIfam" id="NF000768">
    <property type="entry name" value="PRK00051.1"/>
    <property type="match status" value="1"/>
</dbReference>
<comment type="pathway">
    <text evidence="4 15">Amino-acid biosynthesis; L-histidine biosynthesis; L-histidine from 5-phospho-alpha-D-ribose 1-diphosphate: step 3/9.</text>
</comment>